<dbReference type="EC" id="1.1.1.49" evidence="7"/>
<evidence type="ECO:0000256" key="8">
    <source>
        <dbReference type="SAM" id="MobiDB-lite"/>
    </source>
</evidence>
<dbReference type="EMBL" id="CP010643">
    <property type="protein sequence ID" value="ATG35593.1"/>
    <property type="molecule type" value="Genomic_DNA"/>
</dbReference>
<feature type="binding site" evidence="7">
    <location>
        <position position="358"/>
    </location>
    <ligand>
        <name>substrate</name>
    </ligand>
</feature>
<evidence type="ECO:0000256" key="4">
    <source>
        <dbReference type="ARBA" id="ARBA00022857"/>
    </source>
</evidence>
<keyword evidence="4 7" id="KW-0521">NADP</keyword>
<accession>A0ABM6PCW1</accession>
<dbReference type="NCBIfam" id="TIGR00871">
    <property type="entry name" value="zwf"/>
    <property type="match status" value="1"/>
</dbReference>
<dbReference type="Gene3D" id="3.30.360.10">
    <property type="entry name" value="Dihydrodipicolinate Reductase, domain 2"/>
    <property type="match status" value="1"/>
</dbReference>
<keyword evidence="12" id="KW-1185">Reference proteome</keyword>
<feature type="binding site" evidence="7">
    <location>
        <position position="203"/>
    </location>
    <ligand>
        <name>substrate</name>
    </ligand>
</feature>
<evidence type="ECO:0000256" key="2">
    <source>
        <dbReference type="ARBA" id="ARBA00009975"/>
    </source>
</evidence>
<protein>
    <recommendedName>
        <fullName evidence="7">Glucose-6-phosphate 1-dehydrogenase</fullName>
        <shortName evidence="7">G6PD</shortName>
        <ecNumber evidence="7">1.1.1.49</ecNumber>
    </recommendedName>
</protein>
<evidence type="ECO:0000256" key="6">
    <source>
        <dbReference type="ARBA" id="ARBA00023277"/>
    </source>
</evidence>
<evidence type="ECO:0000313" key="12">
    <source>
        <dbReference type="Proteomes" id="UP000218891"/>
    </source>
</evidence>
<name>A0ABM6PCW1_9RHOB</name>
<comment type="caution">
    <text evidence="7">Lacks conserved residue(s) required for the propagation of feature annotation.</text>
</comment>
<feature type="domain" description="Glucose-6-phosphate dehydrogenase NAD-binding" evidence="9">
    <location>
        <begin position="30"/>
        <end position="208"/>
    </location>
</feature>
<feature type="region of interest" description="Disordered" evidence="8">
    <location>
        <begin position="306"/>
        <end position="328"/>
    </location>
</feature>
<gene>
    <name evidence="11" type="primary">zwf1</name>
    <name evidence="7" type="synonym">zwf</name>
    <name evidence="11" type="ORF">PhaeoP36_01444</name>
</gene>
<reference evidence="11 12" key="2">
    <citation type="journal article" date="2017" name="Genome Biol. Evol.">
        <title>Trajectories and Drivers of Genome Evolution in Surface-Associated Marine Phaeobacter.</title>
        <authorList>
            <person name="Freese H.M."/>
            <person name="Sikorski J."/>
            <person name="Bunk B."/>
            <person name="Scheuner C."/>
            <person name="Meier-Kolthoff J.P."/>
            <person name="Sproer C."/>
            <person name="Gram L."/>
            <person name="Overmann J."/>
        </authorList>
    </citation>
    <scope>NUCLEOTIDE SEQUENCE [LARGE SCALE GENOMIC DNA]</scope>
    <source>
        <strain evidence="11 12">P36</strain>
    </source>
</reference>
<evidence type="ECO:0000256" key="3">
    <source>
        <dbReference type="ARBA" id="ARBA00022526"/>
    </source>
</evidence>
<evidence type="ECO:0000313" key="11">
    <source>
        <dbReference type="EMBL" id="ATG35593.1"/>
    </source>
</evidence>
<dbReference type="PROSITE" id="PS00069">
    <property type="entry name" value="G6P_DEHYDROGENASE"/>
    <property type="match status" value="1"/>
</dbReference>
<keyword evidence="6 7" id="KW-0119">Carbohydrate metabolism</keyword>
<feature type="domain" description="Glucose-6-phosphate dehydrogenase C-terminal" evidence="10">
    <location>
        <begin position="210"/>
        <end position="507"/>
    </location>
</feature>
<dbReference type="PANTHER" id="PTHR23429">
    <property type="entry name" value="GLUCOSE-6-PHOSPHATE 1-DEHYDROGENASE G6PD"/>
    <property type="match status" value="1"/>
</dbReference>
<evidence type="ECO:0000259" key="10">
    <source>
        <dbReference type="Pfam" id="PF02781"/>
    </source>
</evidence>
<organism evidence="11 12">
    <name type="scientific">Phaeobacter piscinae</name>
    <dbReference type="NCBI Taxonomy" id="1580596"/>
    <lineage>
        <taxon>Bacteria</taxon>
        <taxon>Pseudomonadati</taxon>
        <taxon>Pseudomonadota</taxon>
        <taxon>Alphaproteobacteria</taxon>
        <taxon>Rhodobacterales</taxon>
        <taxon>Roseobacteraceae</taxon>
        <taxon>Phaeobacter</taxon>
    </lineage>
</organism>
<comment type="pathway">
    <text evidence="1 7">Carbohydrate degradation; pentose phosphate pathway; D-ribulose 5-phosphate from D-glucose 6-phosphate (oxidative stage): step 1/3.</text>
</comment>
<feature type="active site" description="Proton acceptor" evidence="7">
    <location>
        <position position="261"/>
    </location>
</feature>
<dbReference type="Pfam" id="PF00479">
    <property type="entry name" value="G6PD_N"/>
    <property type="match status" value="1"/>
</dbReference>
<dbReference type="SUPFAM" id="SSF55347">
    <property type="entry name" value="Glyceraldehyde-3-phosphate dehydrogenase-like, C-terminal domain"/>
    <property type="match status" value="1"/>
</dbReference>
<comment type="function">
    <text evidence="7">Catalyzes the oxidation of glucose 6-phosphate to 6-phosphogluconolactone.</text>
</comment>
<feature type="region of interest" description="Disordered" evidence="8">
    <location>
        <begin position="478"/>
        <end position="511"/>
    </location>
</feature>
<dbReference type="Gene3D" id="3.40.50.720">
    <property type="entry name" value="NAD(P)-binding Rossmann-like Domain"/>
    <property type="match status" value="1"/>
</dbReference>
<keyword evidence="3 7" id="KW-0313">Glucose metabolism</keyword>
<feature type="compositionally biased region" description="Basic and acidic residues" evidence="8">
    <location>
        <begin position="497"/>
        <end position="511"/>
    </location>
</feature>
<feature type="binding site" evidence="7">
    <location>
        <position position="256"/>
    </location>
    <ligand>
        <name>substrate</name>
    </ligand>
</feature>
<feature type="binding site" evidence="7">
    <location>
        <position position="169"/>
    </location>
    <ligand>
        <name>NADP(+)</name>
        <dbReference type="ChEBI" id="CHEBI:58349"/>
    </ligand>
</feature>
<evidence type="ECO:0000259" key="9">
    <source>
        <dbReference type="Pfam" id="PF00479"/>
    </source>
</evidence>
<comment type="similarity">
    <text evidence="2 7">Belongs to the glucose-6-phosphate dehydrogenase family.</text>
</comment>
<feature type="binding site" evidence="7">
    <location>
        <position position="199"/>
    </location>
    <ligand>
        <name>substrate</name>
    </ligand>
</feature>
<dbReference type="Pfam" id="PF02781">
    <property type="entry name" value="G6PD_C"/>
    <property type="match status" value="1"/>
</dbReference>
<dbReference type="InterPro" id="IPR022675">
    <property type="entry name" value="G6P_DH_C"/>
</dbReference>
<dbReference type="HAMAP" id="MF_00966">
    <property type="entry name" value="G6PD"/>
    <property type="match status" value="1"/>
</dbReference>
<reference evidence="11 12" key="4">
    <citation type="journal article" date="2018" name="Environ. Microbiol. Rep.">
        <title>Phylogenetic distribution of roseobacticides in the Roseobacter group and their effect on microalgae.</title>
        <authorList>
            <person name="Sonnenschein E.C."/>
            <person name="Phippen C.B."/>
            <person name="Bentzon-Tilia M."/>
            <person name="Rasmussen S.A."/>
            <person name="Nielsen K.F."/>
            <person name="Gram L."/>
        </authorList>
    </citation>
    <scope>NUCLEOTIDE SEQUENCE [LARGE SCALE GENOMIC DNA]</scope>
    <source>
        <strain evidence="11 12">P36</strain>
    </source>
</reference>
<dbReference type="Proteomes" id="UP000218891">
    <property type="component" value="Chromosome"/>
</dbReference>
<evidence type="ECO:0000256" key="1">
    <source>
        <dbReference type="ARBA" id="ARBA00004937"/>
    </source>
</evidence>
<feature type="binding site" evidence="7">
    <location>
        <position position="237"/>
    </location>
    <ligand>
        <name>substrate</name>
    </ligand>
</feature>
<dbReference type="PANTHER" id="PTHR23429:SF0">
    <property type="entry name" value="GLUCOSE-6-PHOSPHATE 1-DEHYDROGENASE"/>
    <property type="match status" value="1"/>
</dbReference>
<evidence type="ECO:0000256" key="7">
    <source>
        <dbReference type="HAMAP-Rule" id="MF_00966"/>
    </source>
</evidence>
<dbReference type="InterPro" id="IPR019796">
    <property type="entry name" value="G6P_DH_AS"/>
</dbReference>
<comment type="catalytic activity">
    <reaction evidence="7">
        <text>D-glucose 6-phosphate + NADP(+) = 6-phospho-D-glucono-1,5-lactone + NADPH + H(+)</text>
        <dbReference type="Rhea" id="RHEA:15841"/>
        <dbReference type="ChEBI" id="CHEBI:15378"/>
        <dbReference type="ChEBI" id="CHEBI:57783"/>
        <dbReference type="ChEBI" id="CHEBI:57955"/>
        <dbReference type="ChEBI" id="CHEBI:58349"/>
        <dbReference type="ChEBI" id="CHEBI:61548"/>
        <dbReference type="EC" id="1.1.1.49"/>
    </reaction>
</comment>
<dbReference type="SUPFAM" id="SSF51735">
    <property type="entry name" value="NAD(P)-binding Rossmann-fold domains"/>
    <property type="match status" value="1"/>
</dbReference>
<feature type="compositionally biased region" description="Basic and acidic residues" evidence="8">
    <location>
        <begin position="312"/>
        <end position="328"/>
    </location>
</feature>
<dbReference type="PRINTS" id="PR00079">
    <property type="entry name" value="G6PDHDRGNASE"/>
</dbReference>
<dbReference type="InterPro" id="IPR022674">
    <property type="entry name" value="G6P_DH_NAD-bd"/>
</dbReference>
<dbReference type="InterPro" id="IPR036291">
    <property type="entry name" value="NAD(P)-bd_dom_sf"/>
</dbReference>
<evidence type="ECO:0000256" key="5">
    <source>
        <dbReference type="ARBA" id="ARBA00023002"/>
    </source>
</evidence>
<sequence length="511" mass="57073">MRLKLECAPLVERKRNMVSRVIPVQAFDLVIFGGTGDLARRKILPALFRRHCAGQLPQDARIVGAARRALGSDGYRDLIRDALQNELSGAEIATRGEELERFLARLEYLAIDAEARDGWAALKQMLGLPSSNRVRVFYFSVGPALFAPLAEQIWTHQLADDQTRIVVEKPFGHDLASAKALNRTLAGHFDESQIYRIDHYLGKETVQNLMAIRFGNMLFEPLWNSQYVDHIQITVAESVGVDGRASYYDKSGAMRDMMQNHLMQLLCLIAMEPPAKFDPDAVRGEKLKVIRALEPVEPHHIVRGQYASAEDGAGRDDDQSYRETVEDPRSTTESYVALKAHISNWRWAGTPFYLRTGKRLVARSSVINVFFKDAPHSIFGADAGRHANLLTIRLQPNEGITLKVTIKEPGPGGMRLIDVPLDMSFAQALGADIDGAPDAYERLITDVIRGNQTLFMRGDEVEAAWAWTDPIIAGWTSRGDVPKPYDSGSTGPGDADLLMRRDEREWRGINP</sequence>
<keyword evidence="5 7" id="KW-0560">Oxidoreductase</keyword>
<dbReference type="GO" id="GO:0004345">
    <property type="term" value="F:glucose-6-phosphate dehydrogenase activity"/>
    <property type="evidence" value="ECO:0007669"/>
    <property type="project" value="UniProtKB-EC"/>
</dbReference>
<feature type="binding site" evidence="7">
    <location>
        <begin position="33"/>
        <end position="40"/>
    </location>
    <ligand>
        <name>NADP(+)</name>
        <dbReference type="ChEBI" id="CHEBI:58349"/>
    </ligand>
</feature>
<dbReference type="PIRSF" id="PIRSF000110">
    <property type="entry name" value="G6PD"/>
    <property type="match status" value="1"/>
</dbReference>
<feature type="binding site" evidence="7">
    <location>
        <position position="67"/>
    </location>
    <ligand>
        <name>NADP(+)</name>
        <dbReference type="ChEBI" id="CHEBI:58349"/>
    </ligand>
</feature>
<proteinExistence type="inferred from homology"/>
<reference evidence="11 12" key="1">
    <citation type="journal article" date="2017" name="Front. Microbiol.">
        <title>Phaeobacter piscinae sp. nov., a species of the Roseobacter group and potential aquaculture probiont.</title>
        <authorList>
            <person name="Sonnenschein E.C."/>
            <person name="Phippen C.B.W."/>
            <person name="Nielsen K.F."/>
            <person name="Mateiu R.V."/>
            <person name="Melchiorsen J."/>
            <person name="Gram L."/>
            <person name="Overmann J."/>
            <person name="Freese H.M."/>
        </authorList>
    </citation>
    <scope>NUCLEOTIDE SEQUENCE [LARGE SCALE GENOMIC DNA]</scope>
    <source>
        <strain evidence="11 12">P36</strain>
    </source>
</reference>
<reference evidence="11 12" key="3">
    <citation type="journal article" date="2017" name="Int. J. Syst. Evol. Microbiol.">
        <title>Adaptation of Surface-Associated Bacteria to the Open Ocean: A Genomically Distinct Subpopulation of Phaeobacter gallaeciensis Colonizes Pacific Mesozooplankton.</title>
        <authorList>
            <person name="Freese H.M."/>
            <person name="Methner A."/>
            <person name="Overmann J."/>
        </authorList>
    </citation>
    <scope>NUCLEOTIDE SEQUENCE [LARGE SCALE GENOMIC DNA]</scope>
    <source>
        <strain evidence="11 12">P36</strain>
    </source>
</reference>
<dbReference type="InterPro" id="IPR001282">
    <property type="entry name" value="G6P_DH"/>
</dbReference>